<proteinExistence type="predicted"/>
<dbReference type="EMBL" id="JAJSOF020000009">
    <property type="protein sequence ID" value="KAJ4445795.1"/>
    <property type="molecule type" value="Genomic_DNA"/>
</dbReference>
<reference evidence="1 2" key="1">
    <citation type="journal article" date="2022" name="Allergy">
        <title>Genome assembly and annotation of Periplaneta americana reveal a comprehensive cockroach allergen profile.</title>
        <authorList>
            <person name="Wang L."/>
            <person name="Xiong Q."/>
            <person name="Saelim N."/>
            <person name="Wang L."/>
            <person name="Nong W."/>
            <person name="Wan A.T."/>
            <person name="Shi M."/>
            <person name="Liu X."/>
            <person name="Cao Q."/>
            <person name="Hui J.H.L."/>
            <person name="Sookrung N."/>
            <person name="Leung T.F."/>
            <person name="Tungtrongchitr A."/>
            <person name="Tsui S.K.W."/>
        </authorList>
    </citation>
    <scope>NUCLEOTIDE SEQUENCE [LARGE SCALE GENOMIC DNA]</scope>
    <source>
        <strain evidence="1">PWHHKU_190912</strain>
    </source>
</reference>
<sequence length="289" mass="32792">MENTKGHSFATKLQTLEELGVQIEHACKDIPLATIQLKVVQSFDTDDAAAIQIRQELLNDETIETEVTDIKSNFGYLPDAIIQLGKSGVELVEQINIMRTIVNKLSAVEGDVGKRVGEKMNKVLIKNDGLFSVDDIGDSEVEYSEMRPRIRHRLPGFTLRLGKTSEKTQPGSYSLARSKWTSVPRKKSILSRLRTFHNIRNIAEGYNLSIFEELDISQRINKYARAMGIINSVMKPSLVQKHTRIRLYNTLARPMLSCVSEAWTLRNADKSRITACEMRFMRRTAGYTK</sequence>
<name>A0ABQ8TGV7_PERAM</name>
<comment type="caution">
    <text evidence="1">The sequence shown here is derived from an EMBL/GenBank/DDBJ whole genome shotgun (WGS) entry which is preliminary data.</text>
</comment>
<organism evidence="1 2">
    <name type="scientific">Periplaneta americana</name>
    <name type="common">American cockroach</name>
    <name type="synonym">Blatta americana</name>
    <dbReference type="NCBI Taxonomy" id="6978"/>
    <lineage>
        <taxon>Eukaryota</taxon>
        <taxon>Metazoa</taxon>
        <taxon>Ecdysozoa</taxon>
        <taxon>Arthropoda</taxon>
        <taxon>Hexapoda</taxon>
        <taxon>Insecta</taxon>
        <taxon>Pterygota</taxon>
        <taxon>Neoptera</taxon>
        <taxon>Polyneoptera</taxon>
        <taxon>Dictyoptera</taxon>
        <taxon>Blattodea</taxon>
        <taxon>Blattoidea</taxon>
        <taxon>Blattidae</taxon>
        <taxon>Blattinae</taxon>
        <taxon>Periplaneta</taxon>
    </lineage>
</organism>
<keyword evidence="2" id="KW-1185">Reference proteome</keyword>
<evidence type="ECO:0000313" key="2">
    <source>
        <dbReference type="Proteomes" id="UP001148838"/>
    </source>
</evidence>
<dbReference type="Proteomes" id="UP001148838">
    <property type="component" value="Unassembled WGS sequence"/>
</dbReference>
<protein>
    <submittedName>
        <fullName evidence="1">Uncharacterized protein</fullName>
    </submittedName>
</protein>
<evidence type="ECO:0000313" key="1">
    <source>
        <dbReference type="EMBL" id="KAJ4445795.1"/>
    </source>
</evidence>
<accession>A0ABQ8TGV7</accession>
<gene>
    <name evidence="1" type="ORF">ANN_12480</name>
</gene>